<reference evidence="3 4" key="1">
    <citation type="submission" date="2017-06" db="EMBL/GenBank/DDBJ databases">
        <title>Ant-infecting Ophiocordyceps genomes reveal a high diversity of potential behavioral manipulation genes and a possible major role for enterotoxins.</title>
        <authorList>
            <person name="De Bekker C."/>
            <person name="Evans H.C."/>
            <person name="Brachmann A."/>
            <person name="Hughes D.P."/>
        </authorList>
    </citation>
    <scope>NUCLEOTIDE SEQUENCE [LARGE SCALE GENOMIC DNA]</scope>
    <source>
        <strain evidence="3 4">1348a</strain>
    </source>
</reference>
<evidence type="ECO:0000256" key="1">
    <source>
        <dbReference type="SAM" id="MobiDB-lite"/>
    </source>
</evidence>
<accession>A0A2C5YHT1</accession>
<feature type="chain" id="PRO_5012812757" evidence="2">
    <location>
        <begin position="21"/>
        <end position="461"/>
    </location>
</feature>
<dbReference type="OrthoDB" id="4605274at2759"/>
<protein>
    <submittedName>
        <fullName evidence="3">Uncharacterized protein</fullName>
    </submittedName>
</protein>
<dbReference type="AlphaFoldDB" id="A0A2C5YHT1"/>
<keyword evidence="4" id="KW-1185">Reference proteome</keyword>
<dbReference type="SUPFAM" id="SSF53474">
    <property type="entry name" value="alpha/beta-Hydrolases"/>
    <property type="match status" value="1"/>
</dbReference>
<keyword evidence="2" id="KW-0732">Signal</keyword>
<dbReference type="InterPro" id="IPR053228">
    <property type="entry name" value="Stereospecific_Lipase"/>
</dbReference>
<name>A0A2C5YHT1_9HYPO</name>
<evidence type="ECO:0000256" key="2">
    <source>
        <dbReference type="SAM" id="SignalP"/>
    </source>
</evidence>
<feature type="signal peptide" evidence="2">
    <location>
        <begin position="1"/>
        <end position="20"/>
    </location>
</feature>
<dbReference type="InterPro" id="IPR029058">
    <property type="entry name" value="AB_hydrolase_fold"/>
</dbReference>
<feature type="region of interest" description="Disordered" evidence="1">
    <location>
        <begin position="123"/>
        <end position="150"/>
    </location>
</feature>
<organism evidence="3 4">
    <name type="scientific">Ophiocordyceps australis</name>
    <dbReference type="NCBI Taxonomy" id="1399860"/>
    <lineage>
        <taxon>Eukaryota</taxon>
        <taxon>Fungi</taxon>
        <taxon>Dikarya</taxon>
        <taxon>Ascomycota</taxon>
        <taxon>Pezizomycotina</taxon>
        <taxon>Sordariomycetes</taxon>
        <taxon>Hypocreomycetidae</taxon>
        <taxon>Hypocreales</taxon>
        <taxon>Ophiocordycipitaceae</taxon>
        <taxon>Ophiocordyceps</taxon>
    </lineage>
</organism>
<evidence type="ECO:0000313" key="3">
    <source>
        <dbReference type="EMBL" id="PHH68317.1"/>
    </source>
</evidence>
<dbReference type="PANTHER" id="PTHR37574:SF1">
    <property type="entry name" value="LIPASE B"/>
    <property type="match status" value="1"/>
</dbReference>
<comment type="caution">
    <text evidence="3">The sequence shown here is derived from an EMBL/GenBank/DDBJ whole genome shotgun (WGS) entry which is preliminary data.</text>
</comment>
<proteinExistence type="predicted"/>
<dbReference type="PANTHER" id="PTHR37574">
    <property type="entry name" value="LIPASE B"/>
    <property type="match status" value="1"/>
</dbReference>
<dbReference type="Gene3D" id="3.40.50.1820">
    <property type="entry name" value="alpha/beta hydrolase"/>
    <property type="match status" value="1"/>
</dbReference>
<gene>
    <name evidence="3" type="ORF">CDD82_653</name>
</gene>
<dbReference type="Proteomes" id="UP000224854">
    <property type="component" value="Unassembled WGS sequence"/>
</dbReference>
<feature type="compositionally biased region" description="Basic and acidic residues" evidence="1">
    <location>
        <begin position="131"/>
        <end position="150"/>
    </location>
</feature>
<evidence type="ECO:0000313" key="4">
    <source>
        <dbReference type="Proteomes" id="UP000224854"/>
    </source>
</evidence>
<dbReference type="EMBL" id="NJEU01001161">
    <property type="protein sequence ID" value="PHH68317.1"/>
    <property type="molecule type" value="Genomic_DNA"/>
</dbReference>
<sequence>MKLSHHMLAICAGPILSAAAQAPPSSFSRAITPTSTERIECPNDPQGTLGRINDAMEAGNRTLAFELLESLTPCQEPASMQEAASMVQDIVASAPNNWIVQIGCKLVNGIFLGMIDDLFNRARQQDSSPENSHDNKNPDPPEPLYPKKCDSDPPYSNLEQHLRSAIFIPETFTYGKKPPVILFPGTGSTGFITYNGNFIPLLTGVDWADPVWVNVPRYLLDDAQSNAEYAAYAINYIASLTGCNVTMIPWSQGNIDTQWALKYWPSARSVTSSHVAISADFKGTTLAKMGLRLFPGIFNDPAIFQQQYFSNFITTMRSNGGDSAYVPTTSLYSGFHDQVVEPQSGTNASAYMLDARDVGVTNAEVQEICKDQPAGSFYTHESMLANPLTFALAENAICNGREGRTDQIPLQDVCSTYLTPGLDFDDFLKTENSIIIAVLAMLIYTPKVEAEPPIMAYATAD</sequence>